<keyword evidence="3" id="KW-0540">Nuclease</keyword>
<evidence type="ECO:0000313" key="3">
    <source>
        <dbReference type="EMBL" id="RLV50709.1"/>
    </source>
</evidence>
<dbReference type="GO" id="GO:0004527">
    <property type="term" value="F:exonuclease activity"/>
    <property type="evidence" value="ECO:0007669"/>
    <property type="project" value="UniProtKB-KW"/>
</dbReference>
<dbReference type="GO" id="GO:0004519">
    <property type="term" value="F:endonuclease activity"/>
    <property type="evidence" value="ECO:0007669"/>
    <property type="project" value="UniProtKB-KW"/>
</dbReference>
<feature type="domain" description="Endonuclease/exonuclease/phosphatase" evidence="2">
    <location>
        <begin position="114"/>
        <end position="334"/>
    </location>
</feature>
<keyword evidence="3" id="KW-0255">Endonuclease</keyword>
<proteinExistence type="predicted"/>
<dbReference type="Pfam" id="PF03372">
    <property type="entry name" value="Exo_endo_phos"/>
    <property type="match status" value="1"/>
</dbReference>
<evidence type="ECO:0000259" key="2">
    <source>
        <dbReference type="Pfam" id="PF03372"/>
    </source>
</evidence>
<keyword evidence="3" id="KW-0378">Hydrolase</keyword>
<reference evidence="3 4" key="1">
    <citation type="submission" date="2018-10" db="EMBL/GenBank/DDBJ databases">
        <title>Marmoricola sp. 4Q3S-7 whole genome shotgun sequence.</title>
        <authorList>
            <person name="Li F."/>
        </authorList>
    </citation>
    <scope>NUCLEOTIDE SEQUENCE [LARGE SCALE GENOMIC DNA]</scope>
    <source>
        <strain evidence="3 4">4Q3S-7</strain>
    </source>
</reference>
<keyword evidence="3" id="KW-0269">Exonuclease</keyword>
<protein>
    <submittedName>
        <fullName evidence="3">Endonuclease/exonuclease/phosphatase family protein</fullName>
    </submittedName>
</protein>
<dbReference type="EMBL" id="RDBE01000001">
    <property type="protein sequence ID" value="RLV50709.1"/>
    <property type="molecule type" value="Genomic_DNA"/>
</dbReference>
<dbReference type="AlphaFoldDB" id="A0A3L8P7W2"/>
<accession>A0A3L8P7W2</accession>
<keyword evidence="4" id="KW-1185">Reference proteome</keyword>
<dbReference type="Gene3D" id="3.60.10.10">
    <property type="entry name" value="Endonuclease/exonuclease/phosphatase"/>
    <property type="match status" value="1"/>
</dbReference>
<comment type="caution">
    <text evidence="3">The sequence shown here is derived from an EMBL/GenBank/DDBJ whole genome shotgun (WGS) entry which is preliminary data.</text>
</comment>
<sequence>MQLPKLLLVLAVCLILAAGAFVTRALLPGGDATSTSAPASTTSPSASTGASSSASSSASGSASASSSAAPSASAGIDAAALGQQQAVTKLAKLAQKYSNQKRTEKPTVDFTFGQFNIQGAIHRGNVGHRMALAVSLLRKYHVEVGALQEFESGQRAIFDSMAGGTYARYPSGGKSLDAENSVIWDKSRFQLLQGQTRPYPYFHGAIRNMPRVLLRDKLTGVSFWVTSYHNPANVFGNAAGFRATAVSRQISDNNALRQSVQAPIIVSGDMNDRAIYFCRMGGGTGMHSADGSSYSGNCQLSGSLWIDWVLGTPDVSFSGYLRDRGSAARGASDHPIVITQVQVTGRPGEGQCVAGSDGSVPQTCAYPTGLESPPADATP</sequence>
<dbReference type="SUPFAM" id="SSF56219">
    <property type="entry name" value="DNase I-like"/>
    <property type="match status" value="1"/>
</dbReference>
<evidence type="ECO:0000256" key="1">
    <source>
        <dbReference type="SAM" id="MobiDB-lite"/>
    </source>
</evidence>
<name>A0A3L8P7W2_9ACTN</name>
<dbReference type="InterPro" id="IPR036691">
    <property type="entry name" value="Endo/exonu/phosph_ase_sf"/>
</dbReference>
<evidence type="ECO:0000313" key="4">
    <source>
        <dbReference type="Proteomes" id="UP000281708"/>
    </source>
</evidence>
<organism evidence="3 4">
    <name type="scientific">Nocardioides mangrovicus</name>
    <dbReference type="NCBI Taxonomy" id="2478913"/>
    <lineage>
        <taxon>Bacteria</taxon>
        <taxon>Bacillati</taxon>
        <taxon>Actinomycetota</taxon>
        <taxon>Actinomycetes</taxon>
        <taxon>Propionibacteriales</taxon>
        <taxon>Nocardioidaceae</taxon>
        <taxon>Nocardioides</taxon>
    </lineage>
</organism>
<feature type="region of interest" description="Disordered" evidence="1">
    <location>
        <begin position="32"/>
        <end position="64"/>
    </location>
</feature>
<dbReference type="Proteomes" id="UP000281708">
    <property type="component" value="Unassembled WGS sequence"/>
</dbReference>
<gene>
    <name evidence="3" type="ORF">D9V37_01705</name>
</gene>
<dbReference type="InterPro" id="IPR005135">
    <property type="entry name" value="Endo/exonuclease/phosphatase"/>
</dbReference>